<dbReference type="RefSeq" id="WP_089793011.1">
    <property type="nucleotide sequence ID" value="NZ_FOIU01000002.1"/>
</dbReference>
<dbReference type="Pfam" id="PF20329">
    <property type="entry name" value="DUF6624"/>
    <property type="match status" value="1"/>
</dbReference>
<reference evidence="2" key="1">
    <citation type="submission" date="2016-10" db="EMBL/GenBank/DDBJ databases">
        <authorList>
            <person name="Varghese N."/>
            <person name="Submissions S."/>
        </authorList>
    </citation>
    <scope>NUCLEOTIDE SEQUENCE [LARGE SCALE GENOMIC DNA]</scope>
    <source>
        <strain evidence="2">DSM 17724</strain>
    </source>
</reference>
<protein>
    <submittedName>
        <fullName evidence="1">Uncharacterized protein</fullName>
    </submittedName>
</protein>
<dbReference type="Proteomes" id="UP000199469">
    <property type="component" value="Unassembled WGS sequence"/>
</dbReference>
<dbReference type="EMBL" id="FOIU01000002">
    <property type="protein sequence ID" value="SEW38533.1"/>
    <property type="molecule type" value="Genomic_DNA"/>
</dbReference>
<dbReference type="AlphaFoldDB" id="A0A1I0RCH3"/>
<accession>A0A1I0RCH3</accession>
<dbReference type="OrthoDB" id="648842at2"/>
<dbReference type="InterPro" id="IPR046732">
    <property type="entry name" value="DUF6624"/>
</dbReference>
<dbReference type="STRING" id="356305.SAMN05421841_2477"/>
<gene>
    <name evidence="1" type="ORF">SAMN05421841_2477</name>
</gene>
<name>A0A1I0RCH3_9FLAO</name>
<keyword evidence="2" id="KW-1185">Reference proteome</keyword>
<sequence>MKYLFFAIFFSVVMSAQKTENKKINIELKNELAQIDKDDQIFRELVQPTTSTERKQEIMKEKNLTQEDVTTGISKIMNKQDEENLAKIEKMIAKYGYPGKSLVGEPENKTAWLVIQHSSKINQYMPVIKKAADEKELPFRLYAMMLDRQLIQDKKEQIYGTQACTFKTMKDGKPVVEWMIWPIKDIKNVNRLREEAGFGQTVEDYAKDLLGHDFVFKNYTLEEALKLQNKK</sequence>
<organism evidence="1 2">
    <name type="scientific">Chryseobacterium wanjuense</name>
    <dbReference type="NCBI Taxonomy" id="356305"/>
    <lineage>
        <taxon>Bacteria</taxon>
        <taxon>Pseudomonadati</taxon>
        <taxon>Bacteroidota</taxon>
        <taxon>Flavobacteriia</taxon>
        <taxon>Flavobacteriales</taxon>
        <taxon>Weeksellaceae</taxon>
        <taxon>Chryseobacterium group</taxon>
        <taxon>Chryseobacterium</taxon>
    </lineage>
</organism>
<evidence type="ECO:0000313" key="2">
    <source>
        <dbReference type="Proteomes" id="UP000199469"/>
    </source>
</evidence>
<proteinExistence type="predicted"/>
<evidence type="ECO:0000313" key="1">
    <source>
        <dbReference type="EMBL" id="SEW38533.1"/>
    </source>
</evidence>